<accession>A0ABW1XQP1</accession>
<proteinExistence type="predicted"/>
<comment type="caution">
    <text evidence="1">The sequence shown here is derived from an EMBL/GenBank/DDBJ whole genome shotgun (WGS) entry which is preliminary data.</text>
</comment>
<evidence type="ECO:0000313" key="1">
    <source>
        <dbReference type="EMBL" id="MFC6441065.1"/>
    </source>
</evidence>
<organism evidence="1 2">
    <name type="scientific">Pseudobowmanella zhangzhouensis</name>
    <dbReference type="NCBI Taxonomy" id="1537679"/>
    <lineage>
        <taxon>Bacteria</taxon>
        <taxon>Pseudomonadati</taxon>
        <taxon>Pseudomonadota</taxon>
        <taxon>Gammaproteobacteria</taxon>
        <taxon>Alteromonadales</taxon>
        <taxon>Alteromonadaceae</taxon>
    </lineage>
</organism>
<dbReference type="RefSeq" id="WP_131258597.1">
    <property type="nucleotide sequence ID" value="NZ_JBHSUS010000001.1"/>
</dbReference>
<gene>
    <name evidence="1" type="ORF">ACFP85_13000</name>
</gene>
<keyword evidence="2" id="KW-1185">Reference proteome</keyword>
<evidence type="ECO:0000313" key="2">
    <source>
        <dbReference type="Proteomes" id="UP001596364"/>
    </source>
</evidence>
<name>A0ABW1XQP1_9ALTE</name>
<protein>
    <submittedName>
        <fullName evidence="1">Uncharacterized protein</fullName>
    </submittedName>
</protein>
<sequence>MKMKPEHYAVLEKEINATLDRHGRQALIREYEHGQFARADKVKDLQMRFCFDLAYGAGLTRFICDTLFQYLDSSHVYTALKRICPTVERKY</sequence>
<dbReference type="EMBL" id="JBHSUS010000001">
    <property type="protein sequence ID" value="MFC6441065.1"/>
    <property type="molecule type" value="Genomic_DNA"/>
</dbReference>
<reference evidence="2" key="1">
    <citation type="journal article" date="2019" name="Int. J. Syst. Evol. Microbiol.">
        <title>The Global Catalogue of Microorganisms (GCM) 10K type strain sequencing project: providing services to taxonomists for standard genome sequencing and annotation.</title>
        <authorList>
            <consortium name="The Broad Institute Genomics Platform"/>
            <consortium name="The Broad Institute Genome Sequencing Center for Infectious Disease"/>
            <person name="Wu L."/>
            <person name="Ma J."/>
        </authorList>
    </citation>
    <scope>NUCLEOTIDE SEQUENCE [LARGE SCALE GENOMIC DNA]</scope>
    <source>
        <strain evidence="2">CGMCC 1.16031</strain>
    </source>
</reference>
<dbReference type="Proteomes" id="UP001596364">
    <property type="component" value="Unassembled WGS sequence"/>
</dbReference>